<evidence type="ECO:0000259" key="3">
    <source>
        <dbReference type="PROSITE" id="PS51208"/>
    </source>
</evidence>
<dbReference type="InterPro" id="IPR006315">
    <property type="entry name" value="OM_autotransptr_brl_dom"/>
</dbReference>
<dbReference type="SUPFAM" id="SSF103515">
    <property type="entry name" value="Autotransporter"/>
    <property type="match status" value="1"/>
</dbReference>
<gene>
    <name evidence="4" type="ORF">PCA31118_03233</name>
</gene>
<dbReference type="EMBL" id="CABPSQ010000005">
    <property type="protein sequence ID" value="VVE69484.1"/>
    <property type="molecule type" value="Genomic_DNA"/>
</dbReference>
<evidence type="ECO:0000313" key="4">
    <source>
        <dbReference type="EMBL" id="VVE69484.1"/>
    </source>
</evidence>
<dbReference type="InterPro" id="IPR036709">
    <property type="entry name" value="Autotransporte_beta_dom_sf"/>
</dbReference>
<feature type="domain" description="Autotransporter" evidence="3">
    <location>
        <begin position="693"/>
        <end position="976"/>
    </location>
</feature>
<dbReference type="Pfam" id="PF03797">
    <property type="entry name" value="Autotransporter"/>
    <property type="match status" value="1"/>
</dbReference>
<keyword evidence="5" id="KW-1185">Reference proteome</keyword>
<protein>
    <submittedName>
        <fullName evidence="4">Autotransporter domain-containing protein</fullName>
    </submittedName>
</protein>
<evidence type="ECO:0000256" key="1">
    <source>
        <dbReference type="SAM" id="MobiDB-lite"/>
    </source>
</evidence>
<feature type="compositionally biased region" description="Low complexity" evidence="1">
    <location>
        <begin position="574"/>
        <end position="588"/>
    </location>
</feature>
<evidence type="ECO:0000313" key="5">
    <source>
        <dbReference type="Proteomes" id="UP000414136"/>
    </source>
</evidence>
<accession>A0A5E5A7C8</accession>
<dbReference type="GO" id="GO:0019867">
    <property type="term" value="C:outer membrane"/>
    <property type="evidence" value="ECO:0007669"/>
    <property type="project" value="InterPro"/>
</dbReference>
<dbReference type="SMART" id="SM00869">
    <property type="entry name" value="Autotransporter"/>
    <property type="match status" value="1"/>
</dbReference>
<name>A0A5E5A7C8_9BURK</name>
<feature type="chain" id="PRO_5022679338" evidence="2">
    <location>
        <begin position="32"/>
        <end position="976"/>
    </location>
</feature>
<feature type="compositionally biased region" description="Pro residues" evidence="1">
    <location>
        <begin position="589"/>
        <end position="601"/>
    </location>
</feature>
<reference evidence="4 5" key="1">
    <citation type="submission" date="2019-08" db="EMBL/GenBank/DDBJ databases">
        <authorList>
            <person name="Peeters C."/>
        </authorList>
    </citation>
    <scope>NUCLEOTIDE SEQUENCE [LARGE SCALE GENOMIC DNA]</scope>
    <source>
        <strain evidence="4 5">LMG 31118</strain>
    </source>
</reference>
<dbReference type="PROSITE" id="PS51208">
    <property type="entry name" value="AUTOTRANSPORTER"/>
    <property type="match status" value="1"/>
</dbReference>
<dbReference type="Proteomes" id="UP000414136">
    <property type="component" value="Unassembled WGS sequence"/>
</dbReference>
<sequence>MPHSQYLPKRKALVIALSAMAANGVPNSAVADPCTVMGVSTQCMYVRFSFPTYDSGPGNVIPFSGYGFFLSGTSGTFTVTQAARFESSDSSVVANQGNLGTLSNFGQVVGAQSGFLNIGNTDQIQNASTGTLAGGYGVQNGVLDTTGATSYPGTIGTIRNDGTISGTISAIYNGFAINSVSNGSLISGSTYGIENAGSIGTITNSGRIYGDNAAISVAPSGSIGTLTNTGTISGGIAGNPNNGTASAIRNYGTIAAISNDGTIAAGWAGIVNWSGGSITAVINTGMITQTESYGIGVITGGVIGTLANSGTISAHVAVAVDAPGPAPAPGTIGTLINSGLISGSDAAIVVVGSLSGALLGTVVNTGVIAGPILNTSPNDLTISGGTSIFGTLTGYGGSPGTLGPIGQIDSGFSNLTLSGNLLLNDNVMTGTLVNTAGVLQINNPITITGNYHQYSDAALRIGVANGAGANGLTTDTGYGRLVVSGNATIDPGASVQLTSASTSAAYRFATGQRFVVMQATGTTTNFNASSLNYGILGARYALTGAEVRDAATNTDNLVVTVGEKLPDPPPPDPGTGTTPSNPPQTSTPTPTPTPPSAPAPIRPTTRNALASFGGLQSYTGISDPGLLGLYNASLAIGSVSEANRAGAQLSPAQQLAASRAAAAPTLNALALTGARADALRLAQAGHSGVATGDGGPSFGVWGQAFGGHASQGMVDDIAGYSANYGGLMFGVDRAIGDKWLAGGAFSFSHTKINGSDDNSGSSTQVNGYGLLAYASYLGSPWYVNLSGGIVQQRYNTTRVVDFTGFSGVASGAFSGQQYVARTEFGYPLALGSSTLTPLASLTYSYLHQGSYTETGGNGAALSVGTSHASSLRSALGARLERAFATRYGDIVPFAQAQWIHEFVNSRAVTGASYAGDFTGETAFTAVGPSPVRDLADLTLGATLVRSNNLSLTARYELQVGSRFVSQTGSLRLQQRF</sequence>
<dbReference type="AlphaFoldDB" id="A0A5E5A7C8"/>
<feature type="region of interest" description="Disordered" evidence="1">
    <location>
        <begin position="561"/>
        <end position="603"/>
    </location>
</feature>
<organism evidence="4 5">
    <name type="scientific">Pandoraea captiosa</name>
    <dbReference type="NCBI Taxonomy" id="2508302"/>
    <lineage>
        <taxon>Bacteria</taxon>
        <taxon>Pseudomonadati</taxon>
        <taxon>Pseudomonadota</taxon>
        <taxon>Betaproteobacteria</taxon>
        <taxon>Burkholderiales</taxon>
        <taxon>Burkholderiaceae</taxon>
        <taxon>Pandoraea</taxon>
    </lineage>
</organism>
<proteinExistence type="predicted"/>
<evidence type="ECO:0000256" key="2">
    <source>
        <dbReference type="SAM" id="SignalP"/>
    </source>
</evidence>
<dbReference type="NCBIfam" id="TIGR01414">
    <property type="entry name" value="autotrans_barl"/>
    <property type="match status" value="1"/>
</dbReference>
<dbReference type="Gene3D" id="2.40.128.130">
    <property type="entry name" value="Autotransporter beta-domain"/>
    <property type="match status" value="1"/>
</dbReference>
<dbReference type="InterPro" id="IPR005546">
    <property type="entry name" value="Autotransporte_beta"/>
</dbReference>
<keyword evidence="2" id="KW-0732">Signal</keyword>
<dbReference type="OrthoDB" id="5760545at2"/>
<feature type="signal peptide" evidence="2">
    <location>
        <begin position="1"/>
        <end position="31"/>
    </location>
</feature>